<sequence>MDRKEDATEASPLPQDDLVMGNAIYRLACRLFPLCRSITGQGVRETIGILGDYIAIERHDVPSGTRVFDWTIPDEWIVRGAWVKDPSGRKVIDFEKSNLHLLNYSIPVRRVMPLAELKAHIFTLPAQPDLIPYKTAYYTDAWGFCMAHAELMKLAEGEYEICIDTEKTAGHLSYGEYLHTGTSGKEVLLYAHICHPSLANDNCSGLALLTCLAAYMKSRKTYYSYRFVFAPGTIGSLTWLARNEHRLATIAQGFVVSCVGDGGGPNYKRSRRGNALIDRIAACTRCGPDQKPLNIADFSPYGYDERQFCSPGFDLPVGLLQRSAFGTFPEYHTSADNLDFIRPEHLGSSFRMVKDIIDGLESNWTPLNLSPKGEPQLSKYGLFPTIGGHKVNTDRTMAYLWILNLADRSNSLLDIAERSGMPFAEIAAAAADLEKAGLVENLGFGER</sequence>
<keyword evidence="6" id="KW-1185">Reference proteome</keyword>
<evidence type="ECO:0000259" key="3">
    <source>
        <dbReference type="Pfam" id="PF16221"/>
    </source>
</evidence>
<dbReference type="InterPro" id="IPR032622">
    <property type="entry name" value="UCP01524_HTH"/>
</dbReference>
<evidence type="ECO:0000259" key="2">
    <source>
        <dbReference type="Pfam" id="PF09940"/>
    </source>
</evidence>
<dbReference type="InterPro" id="IPR012353">
    <property type="entry name" value="UCP015244"/>
</dbReference>
<dbReference type="Pfam" id="PF09940">
    <property type="entry name" value="DUF2172"/>
    <property type="match status" value="1"/>
</dbReference>
<name>A0A444LKS2_9HYPH</name>
<feature type="binding site" evidence="1">
    <location>
        <position position="201"/>
    </location>
    <ligand>
        <name>Zn(2+)</name>
        <dbReference type="ChEBI" id="CHEBI:29105"/>
    </ligand>
</feature>
<reference evidence="5 6" key="1">
    <citation type="submission" date="2019-01" db="EMBL/GenBank/DDBJ databases">
        <title>The draft genome of Rhizobium sp. 24NR.</title>
        <authorList>
            <person name="Liu L."/>
            <person name="Liang L."/>
            <person name="Shi S."/>
            <person name="Xu L."/>
            <person name="Wang X."/>
            <person name="Li L."/>
            <person name="Zhang X."/>
        </authorList>
    </citation>
    <scope>NUCLEOTIDE SEQUENCE [LARGE SCALE GENOMIC DNA]</scope>
    <source>
        <strain evidence="5 6">24NR</strain>
    </source>
</reference>
<dbReference type="InterPro" id="IPR032589">
    <property type="entry name" value="DUF4910"/>
</dbReference>
<protein>
    <submittedName>
        <fullName evidence="5">DUF4910 domain-containing protein</fullName>
    </submittedName>
</protein>
<dbReference type="Gene3D" id="1.10.10.10">
    <property type="entry name" value="Winged helix-like DNA-binding domain superfamily/Winged helix DNA-binding domain"/>
    <property type="match status" value="1"/>
</dbReference>
<organism evidence="5 6">
    <name type="scientific">Neorhizobium lilium</name>
    <dbReference type="NCBI Taxonomy" id="2503024"/>
    <lineage>
        <taxon>Bacteria</taxon>
        <taxon>Pseudomonadati</taxon>
        <taxon>Pseudomonadota</taxon>
        <taxon>Alphaproteobacteria</taxon>
        <taxon>Hyphomicrobiales</taxon>
        <taxon>Rhizobiaceae</taxon>
        <taxon>Rhizobium/Agrobacterium group</taxon>
        <taxon>Neorhizobium</taxon>
    </lineage>
</organism>
<dbReference type="CDD" id="cd05644">
    <property type="entry name" value="M28_like"/>
    <property type="match status" value="1"/>
</dbReference>
<keyword evidence="1" id="KW-0862">Zinc</keyword>
<feature type="domain" description="DUF2172" evidence="2">
    <location>
        <begin position="75"/>
        <end position="166"/>
    </location>
</feature>
<evidence type="ECO:0000313" key="5">
    <source>
        <dbReference type="EMBL" id="RWX80905.1"/>
    </source>
</evidence>
<feature type="binding site" evidence="1">
    <location>
        <position position="332"/>
    </location>
    <ligand>
        <name>Zn(2+)</name>
        <dbReference type="ChEBI" id="CHEBI:29105"/>
    </ligand>
</feature>
<dbReference type="InterPro" id="IPR036388">
    <property type="entry name" value="WH-like_DNA-bd_sf"/>
</dbReference>
<proteinExistence type="predicted"/>
<dbReference type="Proteomes" id="UP000287687">
    <property type="component" value="Unassembled WGS sequence"/>
</dbReference>
<feature type="domain" description="UCP01524 winged helix-turn-helix" evidence="3">
    <location>
        <begin position="365"/>
        <end position="440"/>
    </location>
</feature>
<evidence type="ECO:0000259" key="4">
    <source>
        <dbReference type="Pfam" id="PF16254"/>
    </source>
</evidence>
<feature type="domain" description="DUF4910" evidence="4">
    <location>
        <begin position="25"/>
        <end position="363"/>
    </location>
</feature>
<comment type="cofactor">
    <cofactor evidence="1">
        <name>Zn(2+)</name>
        <dbReference type="ChEBI" id="CHEBI:29105"/>
    </cofactor>
    <text evidence="1">Binds 1 zinc ion per subunit.</text>
</comment>
<dbReference type="Gene3D" id="3.40.630.10">
    <property type="entry name" value="Zn peptidases"/>
    <property type="match status" value="1"/>
</dbReference>
<dbReference type="Pfam" id="PF16254">
    <property type="entry name" value="DUF4910"/>
    <property type="match status" value="1"/>
</dbReference>
<gene>
    <name evidence="5" type="ORF">EPK99_00760</name>
</gene>
<dbReference type="GO" id="GO:0046872">
    <property type="term" value="F:metal ion binding"/>
    <property type="evidence" value="ECO:0007669"/>
    <property type="project" value="UniProtKB-KW"/>
</dbReference>
<dbReference type="PIRSF" id="PIRSF015244">
    <property type="entry name" value="UCP015244"/>
    <property type="match status" value="1"/>
</dbReference>
<evidence type="ECO:0000256" key="1">
    <source>
        <dbReference type="PIRSR" id="PIRSR015244-50"/>
    </source>
</evidence>
<dbReference type="OrthoDB" id="9765654at2"/>
<dbReference type="InterPro" id="IPR032610">
    <property type="entry name" value="DUF2172"/>
</dbReference>
<dbReference type="Pfam" id="PF16221">
    <property type="entry name" value="HTH_47"/>
    <property type="match status" value="1"/>
</dbReference>
<comment type="caution">
    <text evidence="5">The sequence shown here is derived from an EMBL/GenBank/DDBJ whole genome shotgun (WGS) entry which is preliminary data.</text>
</comment>
<evidence type="ECO:0000313" key="6">
    <source>
        <dbReference type="Proteomes" id="UP000287687"/>
    </source>
</evidence>
<feature type="binding site" evidence="1">
    <location>
        <position position="195"/>
    </location>
    <ligand>
        <name>Zn(2+)</name>
        <dbReference type="ChEBI" id="CHEBI:29105"/>
    </ligand>
</feature>
<dbReference type="Gene3D" id="3.50.30.90">
    <property type="match status" value="1"/>
</dbReference>
<dbReference type="SUPFAM" id="SSF53187">
    <property type="entry name" value="Zn-dependent exopeptidases"/>
    <property type="match status" value="1"/>
</dbReference>
<dbReference type="EMBL" id="SBIP01000001">
    <property type="protein sequence ID" value="RWX80905.1"/>
    <property type="molecule type" value="Genomic_DNA"/>
</dbReference>
<accession>A0A444LKS2</accession>
<dbReference type="AlphaFoldDB" id="A0A444LKS2"/>
<keyword evidence="1" id="KW-0479">Metal-binding</keyword>